<dbReference type="InterPro" id="IPR029061">
    <property type="entry name" value="THDP-binding"/>
</dbReference>
<evidence type="ECO:0000256" key="9">
    <source>
        <dbReference type="ARBA" id="ARBA00023052"/>
    </source>
</evidence>
<feature type="domain" description="Thiamine pyrophosphate enzyme central" evidence="12">
    <location>
        <begin position="196"/>
        <end position="329"/>
    </location>
</feature>
<dbReference type="NCBIfam" id="TIGR00118">
    <property type="entry name" value="acolac_lg"/>
    <property type="match status" value="1"/>
</dbReference>
<dbReference type="InterPro" id="IPR029035">
    <property type="entry name" value="DHS-like_NAD/FAD-binding_dom"/>
</dbReference>
<evidence type="ECO:0000313" key="15">
    <source>
        <dbReference type="EMBL" id="MBO8446337.1"/>
    </source>
</evidence>
<feature type="domain" description="Thiamine pyrophosphate enzyme TPP-binding" evidence="13">
    <location>
        <begin position="393"/>
        <end position="540"/>
    </location>
</feature>
<evidence type="ECO:0000259" key="12">
    <source>
        <dbReference type="Pfam" id="PF00205"/>
    </source>
</evidence>
<dbReference type="GO" id="GO:0000287">
    <property type="term" value="F:magnesium ion binding"/>
    <property type="evidence" value="ECO:0007669"/>
    <property type="project" value="UniProtKB-UniRule"/>
</dbReference>
<organism evidence="15 16">
    <name type="scientific">Candidatus Enterocola intestinipullorum</name>
    <dbReference type="NCBI Taxonomy" id="2840783"/>
    <lineage>
        <taxon>Bacteria</taxon>
        <taxon>Pseudomonadati</taxon>
        <taxon>Bacteroidota</taxon>
        <taxon>Bacteroidia</taxon>
        <taxon>Bacteroidales</taxon>
        <taxon>Candidatus Enterocola</taxon>
    </lineage>
</organism>
<dbReference type="EC" id="2.2.1.6" evidence="4 11"/>
<dbReference type="AlphaFoldDB" id="A0A9D9EE61"/>
<evidence type="ECO:0000313" key="16">
    <source>
        <dbReference type="Proteomes" id="UP000823637"/>
    </source>
</evidence>
<evidence type="ECO:0000256" key="3">
    <source>
        <dbReference type="ARBA" id="ARBA00007812"/>
    </source>
</evidence>
<proteinExistence type="inferred from homology"/>
<dbReference type="Pfam" id="PF02775">
    <property type="entry name" value="TPP_enzyme_C"/>
    <property type="match status" value="1"/>
</dbReference>
<dbReference type="SUPFAM" id="SSF52518">
    <property type="entry name" value="Thiamin diphosphate-binding fold (THDP-binding)"/>
    <property type="match status" value="2"/>
</dbReference>
<name>A0A9D9EE61_9BACT</name>
<gene>
    <name evidence="15" type="primary">ilvB</name>
    <name evidence="15" type="ORF">IAC32_01125</name>
</gene>
<dbReference type="Gene3D" id="3.40.50.970">
    <property type="match status" value="2"/>
</dbReference>
<dbReference type="InterPro" id="IPR045229">
    <property type="entry name" value="TPP_enz"/>
</dbReference>
<evidence type="ECO:0000256" key="7">
    <source>
        <dbReference type="ARBA" id="ARBA00022723"/>
    </source>
</evidence>
<dbReference type="PANTHER" id="PTHR18968">
    <property type="entry name" value="THIAMINE PYROPHOSPHATE ENZYMES"/>
    <property type="match status" value="1"/>
</dbReference>
<keyword evidence="5 11" id="KW-0028">Amino-acid biosynthesis</keyword>
<dbReference type="InterPro" id="IPR011766">
    <property type="entry name" value="TPP_enzyme_TPP-bd"/>
</dbReference>
<dbReference type="GO" id="GO:0009099">
    <property type="term" value="P:L-valine biosynthetic process"/>
    <property type="evidence" value="ECO:0007669"/>
    <property type="project" value="TreeGrafter"/>
</dbReference>
<dbReference type="GO" id="GO:0030976">
    <property type="term" value="F:thiamine pyrophosphate binding"/>
    <property type="evidence" value="ECO:0007669"/>
    <property type="project" value="UniProtKB-UniRule"/>
</dbReference>
<keyword evidence="7 11" id="KW-0479">Metal-binding</keyword>
<dbReference type="InterPro" id="IPR039368">
    <property type="entry name" value="AHAS_TPP"/>
</dbReference>
<dbReference type="FunFam" id="3.40.50.1220:FF:000008">
    <property type="entry name" value="Acetolactate synthase"/>
    <property type="match status" value="1"/>
</dbReference>
<dbReference type="GO" id="GO:0009097">
    <property type="term" value="P:isoleucine biosynthetic process"/>
    <property type="evidence" value="ECO:0007669"/>
    <property type="project" value="TreeGrafter"/>
</dbReference>
<comment type="cofactor">
    <cofactor evidence="11">
        <name>Mg(2+)</name>
        <dbReference type="ChEBI" id="CHEBI:18420"/>
    </cofactor>
    <text evidence="11">Binds 1 Mg(2+) ion per subunit.</text>
</comment>
<reference evidence="15" key="2">
    <citation type="journal article" date="2021" name="PeerJ">
        <title>Extensive microbial diversity within the chicken gut microbiome revealed by metagenomics and culture.</title>
        <authorList>
            <person name="Gilroy R."/>
            <person name="Ravi A."/>
            <person name="Getino M."/>
            <person name="Pursley I."/>
            <person name="Horton D.L."/>
            <person name="Alikhan N.F."/>
            <person name="Baker D."/>
            <person name="Gharbi K."/>
            <person name="Hall N."/>
            <person name="Watson M."/>
            <person name="Adriaenssens E.M."/>
            <person name="Foster-Nyarko E."/>
            <person name="Jarju S."/>
            <person name="Secka A."/>
            <person name="Antonio M."/>
            <person name="Oren A."/>
            <person name="Chaudhuri R.R."/>
            <person name="La Ragione R."/>
            <person name="Hildebrand F."/>
            <person name="Pallen M.J."/>
        </authorList>
    </citation>
    <scope>NUCLEOTIDE SEQUENCE</scope>
    <source>
        <strain evidence="15">D3-1215</strain>
    </source>
</reference>
<keyword evidence="9 11" id="KW-0786">Thiamine pyrophosphate</keyword>
<dbReference type="InterPro" id="IPR012001">
    <property type="entry name" value="Thiamin_PyroP_enz_TPP-bd_dom"/>
</dbReference>
<evidence type="ECO:0000256" key="4">
    <source>
        <dbReference type="ARBA" id="ARBA00013145"/>
    </source>
</evidence>
<dbReference type="CDD" id="cd07035">
    <property type="entry name" value="TPP_PYR_POX_like"/>
    <property type="match status" value="1"/>
</dbReference>
<evidence type="ECO:0000259" key="14">
    <source>
        <dbReference type="Pfam" id="PF02776"/>
    </source>
</evidence>
<evidence type="ECO:0000256" key="11">
    <source>
        <dbReference type="RuleBase" id="RU003591"/>
    </source>
</evidence>
<comment type="cofactor">
    <cofactor evidence="11">
        <name>thiamine diphosphate</name>
        <dbReference type="ChEBI" id="CHEBI:58937"/>
    </cofactor>
    <text evidence="11">Binds 1 thiamine pyrophosphate per subunit.</text>
</comment>
<reference evidence="15" key="1">
    <citation type="submission" date="2020-10" db="EMBL/GenBank/DDBJ databases">
        <authorList>
            <person name="Gilroy R."/>
        </authorList>
    </citation>
    <scope>NUCLEOTIDE SEQUENCE</scope>
    <source>
        <strain evidence="15">D3-1215</strain>
    </source>
</reference>
<keyword evidence="10 11" id="KW-0100">Branched-chain amino acid biosynthesis</keyword>
<keyword evidence="6 11" id="KW-0808">Transferase</keyword>
<comment type="pathway">
    <text evidence="2 11">Amino-acid biosynthesis; L-valine biosynthesis; L-valine from pyruvate: step 1/4.</text>
</comment>
<dbReference type="PANTHER" id="PTHR18968:SF13">
    <property type="entry name" value="ACETOLACTATE SYNTHASE CATALYTIC SUBUNIT, MITOCHONDRIAL"/>
    <property type="match status" value="1"/>
</dbReference>
<dbReference type="FunFam" id="3.40.50.970:FF:000007">
    <property type="entry name" value="Acetolactate synthase"/>
    <property type="match status" value="1"/>
</dbReference>
<comment type="pathway">
    <text evidence="1 11">Amino-acid biosynthesis; L-isoleucine biosynthesis; L-isoleucine from 2-oxobutanoate: step 1/4.</text>
</comment>
<evidence type="ECO:0000256" key="10">
    <source>
        <dbReference type="ARBA" id="ARBA00023304"/>
    </source>
</evidence>
<dbReference type="SUPFAM" id="SSF52467">
    <property type="entry name" value="DHS-like NAD/FAD-binding domain"/>
    <property type="match status" value="1"/>
</dbReference>
<evidence type="ECO:0000256" key="6">
    <source>
        <dbReference type="ARBA" id="ARBA00022679"/>
    </source>
</evidence>
<dbReference type="Pfam" id="PF02776">
    <property type="entry name" value="TPP_enzyme_N"/>
    <property type="match status" value="1"/>
</dbReference>
<evidence type="ECO:0000259" key="13">
    <source>
        <dbReference type="Pfam" id="PF02775"/>
    </source>
</evidence>
<keyword evidence="8 11" id="KW-0460">Magnesium</keyword>
<comment type="catalytic activity">
    <reaction evidence="11">
        <text>2 pyruvate + H(+) = (2S)-2-acetolactate + CO2</text>
        <dbReference type="Rhea" id="RHEA:25249"/>
        <dbReference type="ChEBI" id="CHEBI:15361"/>
        <dbReference type="ChEBI" id="CHEBI:15378"/>
        <dbReference type="ChEBI" id="CHEBI:16526"/>
        <dbReference type="ChEBI" id="CHEBI:58476"/>
        <dbReference type="EC" id="2.2.1.6"/>
    </reaction>
</comment>
<evidence type="ECO:0000256" key="8">
    <source>
        <dbReference type="ARBA" id="ARBA00022842"/>
    </source>
</evidence>
<dbReference type="GO" id="GO:0050660">
    <property type="term" value="F:flavin adenine dinucleotide binding"/>
    <property type="evidence" value="ECO:0007669"/>
    <property type="project" value="InterPro"/>
</dbReference>
<evidence type="ECO:0000256" key="5">
    <source>
        <dbReference type="ARBA" id="ARBA00022605"/>
    </source>
</evidence>
<dbReference type="CDD" id="cd02015">
    <property type="entry name" value="TPP_AHAS"/>
    <property type="match status" value="1"/>
</dbReference>
<dbReference type="EMBL" id="JADIMR010000013">
    <property type="protein sequence ID" value="MBO8446337.1"/>
    <property type="molecule type" value="Genomic_DNA"/>
</dbReference>
<dbReference type="GO" id="GO:0005948">
    <property type="term" value="C:acetolactate synthase complex"/>
    <property type="evidence" value="ECO:0007669"/>
    <property type="project" value="TreeGrafter"/>
</dbReference>
<sequence length="570" mass="62327">MSKTMKGSYALMESLLHENVDVIFGYPGGQIIPAFDALYDYKDRIRHILVRHEQGATHAAEGYADISGKPGVVLITSGPGATNAITGIADAMMDSRPMVVIAGQVSTSLLGTDAFQETDLVGVTQPITKWSYQIRSAQDVPWAVARAFYIAKSGRPGPVVLDFTINAQNEMMEYEPCTCDFIRSYVPVPDPDEEAVAAAAEMINNAEKPLVLVGHGVTIARAEKELLDMIEKAGLPAAWTMMGESAMPTDHPLNMGMLGMHGNIAPNRKTNECDVLIAVGMRFDNRITGDLNHYARQAKIIHFEIDPAEINKNVKSDVAVAGDVKVTLPMVTELLKQRGHKEWIDSFKPSAEEEFRTVIEADLHPDESRDITMPEVVRKVSDATGGEAVLVTDVGQNQMAAIRYFRFKRPRSVVTSGGSGTMGFGIPAAIGAKIAAPDRTVCLFCGDGGFQMTEQELGVIMQEQAGVKIIILNNSYLGMVRQWQELFYNKRYSYTPMINPDFEMIAKAYGIPSRTVNVRDELDAAVADMLKDDKPYVLVVNTEEDGMVYPMVPAGGKVTDILIGLGLRDN</sequence>
<evidence type="ECO:0000256" key="2">
    <source>
        <dbReference type="ARBA" id="ARBA00005025"/>
    </source>
</evidence>
<comment type="caution">
    <text evidence="15">The sequence shown here is derived from an EMBL/GenBank/DDBJ whole genome shotgun (WGS) entry which is preliminary data.</text>
</comment>
<evidence type="ECO:0000256" key="1">
    <source>
        <dbReference type="ARBA" id="ARBA00004974"/>
    </source>
</evidence>
<dbReference type="Gene3D" id="3.40.50.1220">
    <property type="entry name" value="TPP-binding domain"/>
    <property type="match status" value="1"/>
</dbReference>
<accession>A0A9D9EE61</accession>
<protein>
    <recommendedName>
        <fullName evidence="4 11">Acetolactate synthase</fullName>
        <ecNumber evidence="4 11">2.2.1.6</ecNumber>
    </recommendedName>
</protein>
<dbReference type="Proteomes" id="UP000823637">
    <property type="component" value="Unassembled WGS sequence"/>
</dbReference>
<dbReference type="InterPro" id="IPR012000">
    <property type="entry name" value="Thiamin_PyroP_enz_cen_dom"/>
</dbReference>
<dbReference type="Pfam" id="PF00205">
    <property type="entry name" value="TPP_enzyme_M"/>
    <property type="match status" value="1"/>
</dbReference>
<dbReference type="GO" id="GO:0003984">
    <property type="term" value="F:acetolactate synthase activity"/>
    <property type="evidence" value="ECO:0007669"/>
    <property type="project" value="UniProtKB-EC"/>
</dbReference>
<dbReference type="InterPro" id="IPR012846">
    <property type="entry name" value="Acetolactate_synth_lsu"/>
</dbReference>
<comment type="similarity">
    <text evidence="3 11">Belongs to the TPP enzyme family.</text>
</comment>
<feature type="domain" description="Thiamine pyrophosphate enzyme N-terminal TPP-binding" evidence="14">
    <location>
        <begin position="5"/>
        <end position="120"/>
    </location>
</feature>